<dbReference type="PANTHER" id="PTHR42957:SF2">
    <property type="entry name" value="HELICASE HERA CENTRAL DOMAIN-CONTAINING PROTEIN"/>
    <property type="match status" value="1"/>
</dbReference>
<comment type="catalytic activity">
    <reaction evidence="3">
        <text>ATP + H2O = ADP + phosphate + H(+)</text>
        <dbReference type="Rhea" id="RHEA:13065"/>
        <dbReference type="ChEBI" id="CHEBI:15377"/>
        <dbReference type="ChEBI" id="CHEBI:15378"/>
        <dbReference type="ChEBI" id="CHEBI:30616"/>
        <dbReference type="ChEBI" id="CHEBI:43474"/>
        <dbReference type="ChEBI" id="CHEBI:456216"/>
        <dbReference type="EC" id="5.6.2.3"/>
    </reaction>
</comment>
<accession>A0A830EJ36</accession>
<dbReference type="OrthoDB" id="107033at2157"/>
<dbReference type="GO" id="GO:0043139">
    <property type="term" value="F:5'-3' DNA helicase activity"/>
    <property type="evidence" value="ECO:0007669"/>
    <property type="project" value="UniProtKB-EC"/>
</dbReference>
<evidence type="ECO:0000259" key="5">
    <source>
        <dbReference type="SMART" id="SM00382"/>
    </source>
</evidence>
<evidence type="ECO:0000256" key="4">
    <source>
        <dbReference type="ARBA" id="ARBA00048988"/>
    </source>
</evidence>
<dbReference type="GO" id="GO:0043138">
    <property type="term" value="F:3'-5' DNA helicase activity"/>
    <property type="evidence" value="ECO:0007669"/>
    <property type="project" value="UniProtKB-EC"/>
</dbReference>
<evidence type="ECO:0000313" key="8">
    <source>
        <dbReference type="Proteomes" id="UP000657075"/>
    </source>
</evidence>
<reference evidence="9" key="3">
    <citation type="submission" date="2022-09" db="EMBL/GenBank/DDBJ databases">
        <title>Complete genome sequence of Vulcanisaeta souniana.</title>
        <authorList>
            <person name="Kato S."/>
            <person name="Itoh T."/>
            <person name="Ohkuma M."/>
        </authorList>
    </citation>
    <scope>NUCLEOTIDE SEQUENCE [LARGE SCALE GENOMIC DNA]</scope>
    <source>
        <strain evidence="9">JCM 11219</strain>
    </source>
</reference>
<dbReference type="EMBL" id="AP026830">
    <property type="protein sequence ID" value="BDR93341.1"/>
    <property type="molecule type" value="Genomic_DNA"/>
</dbReference>
<dbReference type="PANTHER" id="PTHR42957">
    <property type="entry name" value="HELICASE MJ1565-RELATED"/>
    <property type="match status" value="1"/>
</dbReference>
<evidence type="ECO:0000313" key="9">
    <source>
        <dbReference type="Proteomes" id="UP001060771"/>
    </source>
</evidence>
<dbReference type="GeneID" id="76207974"/>
<reference evidence="6" key="4">
    <citation type="journal article" date="2023" name="Microbiol. Resour. Announc.">
        <title>Complete Genome Sequence of Vulcanisaeta souniana Strain IC-059, a Hyperthermophilic Archaeon Isolated from Hot Spring Water in Japan.</title>
        <authorList>
            <person name="Kato S."/>
            <person name="Itoh T."/>
            <person name="Wu L."/>
            <person name="Ma J."/>
            <person name="Ohkuma M."/>
        </authorList>
    </citation>
    <scope>NUCLEOTIDE SEQUENCE</scope>
    <source>
        <strain evidence="6">JCM 11219</strain>
    </source>
</reference>
<gene>
    <name evidence="7" type="ORF">GCM10007112_11470</name>
    <name evidence="6" type="ORF">Vsou_24340</name>
</gene>
<dbReference type="InterPro" id="IPR008571">
    <property type="entry name" value="HerA-like"/>
</dbReference>
<dbReference type="SMART" id="SM00382">
    <property type="entry name" value="AAA"/>
    <property type="match status" value="1"/>
</dbReference>
<keyword evidence="9" id="KW-1185">Reference proteome</keyword>
<evidence type="ECO:0000313" key="7">
    <source>
        <dbReference type="EMBL" id="GGI76373.1"/>
    </source>
</evidence>
<dbReference type="Pfam" id="PF01935">
    <property type="entry name" value="DUF87"/>
    <property type="match status" value="1"/>
</dbReference>
<dbReference type="InterPro" id="IPR027417">
    <property type="entry name" value="P-loop_NTPase"/>
</dbReference>
<dbReference type="Gene3D" id="3.40.50.300">
    <property type="entry name" value="P-loop containing nucleotide triphosphate hydrolases"/>
    <property type="match status" value="2"/>
</dbReference>
<dbReference type="Proteomes" id="UP000657075">
    <property type="component" value="Unassembled WGS sequence"/>
</dbReference>
<proteinExistence type="inferred from homology"/>
<feature type="domain" description="AAA+ ATPase" evidence="5">
    <location>
        <begin position="157"/>
        <end position="438"/>
    </location>
</feature>
<reference evidence="7" key="2">
    <citation type="submission" date="2020-09" db="EMBL/GenBank/DDBJ databases">
        <authorList>
            <person name="Sun Q."/>
            <person name="Ohkuma M."/>
        </authorList>
    </citation>
    <scope>NUCLEOTIDE SEQUENCE</scope>
    <source>
        <strain evidence="7">JCM 11219</strain>
    </source>
</reference>
<evidence type="ECO:0000313" key="6">
    <source>
        <dbReference type="EMBL" id="BDR93341.1"/>
    </source>
</evidence>
<dbReference type="RefSeq" id="WP_188603093.1">
    <property type="nucleotide sequence ID" value="NZ_AP026830.1"/>
</dbReference>
<evidence type="ECO:0000256" key="1">
    <source>
        <dbReference type="ARBA" id="ARBA00007816"/>
    </source>
</evidence>
<dbReference type="InterPro" id="IPR002789">
    <property type="entry name" value="HerA_central"/>
</dbReference>
<dbReference type="EMBL" id="BMNM01000004">
    <property type="protein sequence ID" value="GGI76373.1"/>
    <property type="molecule type" value="Genomic_DNA"/>
</dbReference>
<dbReference type="Proteomes" id="UP001060771">
    <property type="component" value="Chromosome"/>
</dbReference>
<dbReference type="InterPro" id="IPR003593">
    <property type="entry name" value="AAA+_ATPase"/>
</dbReference>
<comment type="catalytic activity">
    <reaction evidence="4">
        <text>ATP + H2O = ADP + phosphate + H(+)</text>
        <dbReference type="Rhea" id="RHEA:13065"/>
        <dbReference type="ChEBI" id="CHEBI:15377"/>
        <dbReference type="ChEBI" id="CHEBI:15378"/>
        <dbReference type="ChEBI" id="CHEBI:30616"/>
        <dbReference type="ChEBI" id="CHEBI:43474"/>
        <dbReference type="ChEBI" id="CHEBI:456216"/>
        <dbReference type="EC" id="5.6.2.4"/>
    </reaction>
</comment>
<comment type="catalytic activity">
    <reaction evidence="2">
        <text>Couples ATP hydrolysis with the unwinding of duplex DNA by translocating in the 3'-5' direction.</text>
        <dbReference type="EC" id="5.6.2.4"/>
    </reaction>
</comment>
<comment type="similarity">
    <text evidence="1">Belongs to the HerA family.</text>
</comment>
<evidence type="ECO:0000256" key="2">
    <source>
        <dbReference type="ARBA" id="ARBA00034617"/>
    </source>
</evidence>
<dbReference type="SUPFAM" id="SSF52540">
    <property type="entry name" value="P-loop containing nucleoside triphosphate hydrolases"/>
    <property type="match status" value="1"/>
</dbReference>
<evidence type="ECO:0000256" key="3">
    <source>
        <dbReference type="ARBA" id="ARBA00048954"/>
    </source>
</evidence>
<sequence length="493" mass="55373">MLDRCCIEIGITTSGASVGLVPIQFYKKNENMALEEQLVIINDPSLEDELLLGVIRNVTKLEPLIRDRVRSPFVDRPEVLDQTILMPFTSAMVRLYAALKPSTKSVLEVRHVPTPGSKVFVIRDGKFLNDYVKPNLSIHVGNHKYSGWPINLDASFANQHIGIFGATGVGKSRLVKVLVEELIRVGKHVIIFDHSGVDYTPYFKDRVITSKEISISPPTIASVIAEKARLNWQTFGEYLEVAVITYVSSDKKMKKQQSAQLLDPQLDNQSRQVGQPVKWEKMSFIRHLVDSMRGLGARDSTVEKARLFIDYFIENEFFEELNRRSLSPMDIINRALSSSLVTIDLSLDPELVVKQAIVADVIDAAWRLVKASKSPLDLVFVIDEAQNYVPENEWTICGDAIETTAREGRKWGLSLITASQRITRDIRASIRANLGTIFFSRLSAQGDLREIAAYMDLADVSEATLAQLGTREFFVAGLMNPLRKPILIKVRET</sequence>
<name>A0A830EJ36_9CREN</name>
<protein>
    <submittedName>
        <fullName evidence="7">AAA family ATPase</fullName>
    </submittedName>
</protein>
<reference evidence="7" key="1">
    <citation type="journal article" date="2014" name="Int. J. Syst. Evol. Microbiol.">
        <title>Complete genome sequence of Corynebacterium casei LMG S-19264T (=DSM 44701T), isolated from a smear-ripened cheese.</title>
        <authorList>
            <consortium name="US DOE Joint Genome Institute (JGI-PGF)"/>
            <person name="Walter F."/>
            <person name="Albersmeier A."/>
            <person name="Kalinowski J."/>
            <person name="Ruckert C."/>
        </authorList>
    </citation>
    <scope>NUCLEOTIDE SEQUENCE</scope>
    <source>
        <strain evidence="7">JCM 11219</strain>
    </source>
</reference>
<dbReference type="AlphaFoldDB" id="A0A830EJ36"/>
<organism evidence="7 8">
    <name type="scientific">Vulcanisaeta souniana JCM 11219</name>
    <dbReference type="NCBI Taxonomy" id="1293586"/>
    <lineage>
        <taxon>Archaea</taxon>
        <taxon>Thermoproteota</taxon>
        <taxon>Thermoprotei</taxon>
        <taxon>Thermoproteales</taxon>
        <taxon>Thermoproteaceae</taxon>
        <taxon>Vulcanisaeta</taxon>
    </lineage>
</organism>